<gene>
    <name evidence="1" type="ORF">CNLFYP112_00012</name>
</gene>
<reference evidence="1" key="1">
    <citation type="submission" date="2019-11" db="EMBL/GenBank/DDBJ databases">
        <authorList>
            <person name="Feng L."/>
        </authorList>
    </citation>
    <scope>NUCLEOTIDE SEQUENCE</scope>
    <source>
        <strain evidence="1">CnexileLFYP112</strain>
    </source>
</reference>
<name>A0A6N2R6U2_9FIRM</name>
<protein>
    <submittedName>
        <fullName evidence="1">Uncharacterized protein</fullName>
    </submittedName>
</protein>
<evidence type="ECO:0000313" key="1">
    <source>
        <dbReference type="EMBL" id="VYS76622.1"/>
    </source>
</evidence>
<proteinExistence type="predicted"/>
<dbReference type="EMBL" id="CACRTG010000001">
    <property type="protein sequence ID" value="VYS76622.1"/>
    <property type="molecule type" value="Genomic_DNA"/>
</dbReference>
<sequence length="82" mass="9496">MVNGKGEIIMENQTILHIANYAAPYKGNFIASLETLEKQLKLNGNNRMVYVFPEECKSVKWIDSFIKKRNVVFVPSPIKKYF</sequence>
<organism evidence="1">
    <name type="scientific">[Clostridium] nexile</name>
    <dbReference type="NCBI Taxonomy" id="29361"/>
    <lineage>
        <taxon>Bacteria</taxon>
        <taxon>Bacillati</taxon>
        <taxon>Bacillota</taxon>
        <taxon>Clostridia</taxon>
        <taxon>Lachnospirales</taxon>
        <taxon>Lachnospiraceae</taxon>
        <taxon>Tyzzerella</taxon>
    </lineage>
</organism>
<accession>A0A6N2R6U2</accession>
<dbReference type="AlphaFoldDB" id="A0A6N2R6U2"/>